<evidence type="ECO:0000256" key="1">
    <source>
        <dbReference type="SAM" id="Coils"/>
    </source>
</evidence>
<dbReference type="InterPro" id="IPR000938">
    <property type="entry name" value="CAP-Gly_domain"/>
</dbReference>
<organism evidence="4 5">
    <name type="scientific">Metschnikowia bicuspidata var. bicuspidata NRRL YB-4993</name>
    <dbReference type="NCBI Taxonomy" id="869754"/>
    <lineage>
        <taxon>Eukaryota</taxon>
        <taxon>Fungi</taxon>
        <taxon>Dikarya</taxon>
        <taxon>Ascomycota</taxon>
        <taxon>Saccharomycotina</taxon>
        <taxon>Pichiomycetes</taxon>
        <taxon>Metschnikowiaceae</taxon>
        <taxon>Metschnikowia</taxon>
    </lineage>
</organism>
<comment type="caution">
    <text evidence="4">The sequence shown here is derived from an EMBL/GenBank/DDBJ whole genome shotgun (WGS) entry which is preliminary data.</text>
</comment>
<dbReference type="OrthoDB" id="2130750at2759"/>
<dbReference type="GeneID" id="30030668"/>
<name>A0A1A0H891_9ASCO</name>
<dbReference type="Gene3D" id="2.30.30.190">
    <property type="entry name" value="CAP Gly-rich-like domain"/>
    <property type="match status" value="1"/>
</dbReference>
<protein>
    <recommendedName>
        <fullName evidence="3">CAP-Gly domain-containing protein</fullName>
    </recommendedName>
</protein>
<dbReference type="Pfam" id="PF01302">
    <property type="entry name" value="CAP_GLY"/>
    <property type="match status" value="1"/>
</dbReference>
<evidence type="ECO:0000313" key="5">
    <source>
        <dbReference type="Proteomes" id="UP000092555"/>
    </source>
</evidence>
<proteinExistence type="predicted"/>
<dbReference type="SMART" id="SM01052">
    <property type="entry name" value="CAP_GLY"/>
    <property type="match status" value="1"/>
</dbReference>
<keyword evidence="5" id="KW-1185">Reference proteome</keyword>
<evidence type="ECO:0000259" key="3">
    <source>
        <dbReference type="PROSITE" id="PS50245"/>
    </source>
</evidence>
<feature type="compositionally biased region" description="Pro residues" evidence="2">
    <location>
        <begin position="104"/>
        <end position="117"/>
    </location>
</feature>
<dbReference type="SUPFAM" id="SSF74924">
    <property type="entry name" value="Cap-Gly domain"/>
    <property type="match status" value="1"/>
</dbReference>
<dbReference type="RefSeq" id="XP_018710851.1">
    <property type="nucleotide sequence ID" value="XM_018857692.1"/>
</dbReference>
<dbReference type="InterPro" id="IPR036859">
    <property type="entry name" value="CAP-Gly_dom_sf"/>
</dbReference>
<dbReference type="EMBL" id="LXTC01000004">
    <property type="protein sequence ID" value="OBA20329.1"/>
    <property type="molecule type" value="Genomic_DNA"/>
</dbReference>
<evidence type="ECO:0000256" key="2">
    <source>
        <dbReference type="SAM" id="MobiDB-lite"/>
    </source>
</evidence>
<feature type="coiled-coil region" evidence="1">
    <location>
        <begin position="157"/>
        <end position="265"/>
    </location>
</feature>
<sequence length="335" mass="37225">MPDFLGSSVVVPGSQRVTGVLKYVGSIRGKTGMFGGIELLGPLASVRGKNSGEVDGVQYFDVSEPMTGLFMPWDRLRAANPSLPAADRLKSRPLSLKRASVCTPTPPRRSSPSPPPGVSAEAAELRAKLDAKSRESDRKEAILLELQATVDQLHPVLEDYERNLEEKDRKLKKQKNDYDRAREEWRLSLDLMLSSQQEAENLYEMQISDLKEEIQALASAKMVESLHKQEMADLQEEFKQSQAKNSQIEIELHALQEKLASFELKAAGPETDESNAKPYTSESTDALSLQASNGSLPIYKPAIELDPSQGRDDWCGLCERDGHDSLNCPYENDMF</sequence>
<dbReference type="AlphaFoldDB" id="A0A1A0H891"/>
<dbReference type="PROSITE" id="PS50245">
    <property type="entry name" value="CAP_GLY_2"/>
    <property type="match status" value="1"/>
</dbReference>
<keyword evidence="1" id="KW-0175">Coiled coil</keyword>
<gene>
    <name evidence="4" type="ORF">METBIDRAFT_43750</name>
</gene>
<feature type="domain" description="CAP-Gly" evidence="3">
    <location>
        <begin position="25"/>
        <end position="72"/>
    </location>
</feature>
<feature type="region of interest" description="Disordered" evidence="2">
    <location>
        <begin position="87"/>
        <end position="119"/>
    </location>
</feature>
<dbReference type="STRING" id="869754.A0A1A0H891"/>
<accession>A0A1A0H891</accession>
<evidence type="ECO:0000313" key="4">
    <source>
        <dbReference type="EMBL" id="OBA20329.1"/>
    </source>
</evidence>
<dbReference type="Proteomes" id="UP000092555">
    <property type="component" value="Unassembled WGS sequence"/>
</dbReference>
<reference evidence="4 5" key="1">
    <citation type="submission" date="2016-05" db="EMBL/GenBank/DDBJ databases">
        <title>Comparative genomics of biotechnologically important yeasts.</title>
        <authorList>
            <consortium name="DOE Joint Genome Institute"/>
            <person name="Riley R."/>
            <person name="Haridas S."/>
            <person name="Wolfe K.H."/>
            <person name="Lopes M.R."/>
            <person name="Hittinger C.T."/>
            <person name="Goker M."/>
            <person name="Salamov A."/>
            <person name="Wisecaver J."/>
            <person name="Long T.M."/>
            <person name="Aerts A.L."/>
            <person name="Barry K."/>
            <person name="Choi C."/>
            <person name="Clum A."/>
            <person name="Coughlan A.Y."/>
            <person name="Deshpande S."/>
            <person name="Douglass A.P."/>
            <person name="Hanson S.J."/>
            <person name="Klenk H.-P."/>
            <person name="LaButti K."/>
            <person name="Lapidus A."/>
            <person name="Lindquist E."/>
            <person name="Lipzen A."/>
            <person name="Meier-kolthoff J.P."/>
            <person name="Ohm R.A."/>
            <person name="Otillar R.P."/>
            <person name="Pangilinan J."/>
            <person name="Peng Y."/>
            <person name="Rokas A."/>
            <person name="Rosa C.A."/>
            <person name="Scheuner C."/>
            <person name="Sibirny A.A."/>
            <person name="Slot J.C."/>
            <person name="Stielow J.B."/>
            <person name="Sun H."/>
            <person name="Kurtzman C.P."/>
            <person name="Blackwell M."/>
            <person name="Grigoriev I.V."/>
            <person name="Jeffries T.W."/>
        </authorList>
    </citation>
    <scope>NUCLEOTIDE SEQUENCE [LARGE SCALE GENOMIC DNA]</scope>
    <source>
        <strain evidence="4 5">NRRL YB-4993</strain>
    </source>
</reference>